<keyword evidence="1" id="KW-0812">Transmembrane</keyword>
<reference evidence="2" key="1">
    <citation type="submission" date="2021-09" db="EMBL/GenBank/DDBJ databases">
        <authorList>
            <person name="Wu T."/>
            <person name="Guo S.Z."/>
        </authorList>
    </citation>
    <scope>NUCLEOTIDE SEQUENCE</scope>
    <source>
        <strain evidence="2">RSS-23</strain>
    </source>
</reference>
<keyword evidence="1" id="KW-1133">Transmembrane helix</keyword>
<comment type="caution">
    <text evidence="2">The sequence shown here is derived from an EMBL/GenBank/DDBJ whole genome shotgun (WGS) entry which is preliminary data.</text>
</comment>
<dbReference type="Proteomes" id="UP001430290">
    <property type="component" value="Unassembled WGS sequence"/>
</dbReference>
<accession>A0ABS7TH77</accession>
<evidence type="ECO:0000256" key="1">
    <source>
        <dbReference type="SAM" id="Phobius"/>
    </source>
</evidence>
<keyword evidence="3" id="KW-1185">Reference proteome</keyword>
<evidence type="ECO:0000313" key="2">
    <source>
        <dbReference type="EMBL" id="MBZ4187219.1"/>
    </source>
</evidence>
<feature type="transmembrane region" description="Helical" evidence="1">
    <location>
        <begin position="12"/>
        <end position="33"/>
    </location>
</feature>
<sequence>MTVDRRRNISLAVAGVAIAAVLLSLIWHVPYLYTFIGVAAWAFVGHIVTADDDAPGGWSNPNGAVPFPWHVLAIKAAILALLVTVAVIFPSLRTLGGG</sequence>
<evidence type="ECO:0000313" key="3">
    <source>
        <dbReference type="Proteomes" id="UP001430290"/>
    </source>
</evidence>
<evidence type="ECO:0008006" key="4">
    <source>
        <dbReference type="Google" id="ProtNLM"/>
    </source>
</evidence>
<dbReference type="RefSeq" id="WP_223629885.1">
    <property type="nucleotide sequence ID" value="NZ_JAIQDJ010000030.1"/>
</dbReference>
<gene>
    <name evidence="2" type="ORF">K7B09_12895</name>
</gene>
<proteinExistence type="predicted"/>
<organism evidence="2 3">
    <name type="scientific">Thermomonas beijingensis</name>
    <dbReference type="NCBI Taxonomy" id="2872701"/>
    <lineage>
        <taxon>Bacteria</taxon>
        <taxon>Pseudomonadati</taxon>
        <taxon>Pseudomonadota</taxon>
        <taxon>Gammaproteobacteria</taxon>
        <taxon>Lysobacterales</taxon>
        <taxon>Lysobacteraceae</taxon>
        <taxon>Thermomonas</taxon>
    </lineage>
</organism>
<dbReference type="EMBL" id="JAIQDJ010000030">
    <property type="protein sequence ID" value="MBZ4187219.1"/>
    <property type="molecule type" value="Genomic_DNA"/>
</dbReference>
<name>A0ABS7TH77_9GAMM</name>
<feature type="transmembrane region" description="Helical" evidence="1">
    <location>
        <begin position="67"/>
        <end position="89"/>
    </location>
</feature>
<protein>
    <recommendedName>
        <fullName evidence="4">DUF1467 family protein</fullName>
    </recommendedName>
</protein>
<keyword evidence="1" id="KW-0472">Membrane</keyword>